<evidence type="ECO:0000313" key="2">
    <source>
        <dbReference type="EMBL" id="AHB47857.1"/>
    </source>
</evidence>
<dbReference type="Proteomes" id="UP000018542">
    <property type="component" value="Chromosome"/>
</dbReference>
<sequence length="83" mass="9325">MFPNKTSTDPTPLQDPVIPVGQRKTMETLMADDCRWPIGDPQVSGFHFCGSRKVDGHPYCDLHLRRAFQPSKPRAVAYPNLVS</sequence>
<dbReference type="AlphaFoldDB" id="V5SBK3"/>
<dbReference type="PATRIC" id="fig|1029756.8.peg.1004"/>
<dbReference type="Pfam" id="PF07750">
    <property type="entry name" value="GcrA"/>
    <property type="match status" value="1"/>
</dbReference>
<gene>
    <name evidence="2" type="ORF">W911_04785</name>
</gene>
<accession>V5SBK3</accession>
<dbReference type="OrthoDB" id="7958566at2"/>
<evidence type="ECO:0000256" key="1">
    <source>
        <dbReference type="SAM" id="MobiDB-lite"/>
    </source>
</evidence>
<keyword evidence="3" id="KW-1185">Reference proteome</keyword>
<dbReference type="RefSeq" id="WP_023786363.1">
    <property type="nucleotide sequence ID" value="NC_022997.1"/>
</dbReference>
<organism evidence="2 3">
    <name type="scientific">Hyphomicrobium nitrativorans NL23</name>
    <dbReference type="NCBI Taxonomy" id="1029756"/>
    <lineage>
        <taxon>Bacteria</taxon>
        <taxon>Pseudomonadati</taxon>
        <taxon>Pseudomonadota</taxon>
        <taxon>Alphaproteobacteria</taxon>
        <taxon>Hyphomicrobiales</taxon>
        <taxon>Hyphomicrobiaceae</taxon>
        <taxon>Hyphomicrobium</taxon>
    </lineage>
</organism>
<feature type="compositionally biased region" description="Polar residues" evidence="1">
    <location>
        <begin position="1"/>
        <end position="11"/>
    </location>
</feature>
<proteinExistence type="predicted"/>
<reference evidence="2 3" key="1">
    <citation type="journal article" date="2014" name="Genome Announc.">
        <title>Complete Genome Sequence of Hyphomicrobium nitrativorans Strain NL23, a Denitrifying Bacterium Isolated from Biofilm of a Methanol-Fed Denitrification System Treating Seawater at the Montreal Biodome.</title>
        <authorList>
            <person name="Martineau C."/>
            <person name="Villeneuve C."/>
            <person name="Mauffrey F."/>
            <person name="Villemur R."/>
        </authorList>
    </citation>
    <scope>NUCLEOTIDE SEQUENCE [LARGE SCALE GENOMIC DNA]</scope>
    <source>
        <strain evidence="2">NL23</strain>
    </source>
</reference>
<dbReference type="KEGG" id="hni:W911_04785"/>
<protein>
    <submittedName>
        <fullName evidence="2">GcrA cell cycle regulator</fullName>
    </submittedName>
</protein>
<dbReference type="STRING" id="1029756.W911_04785"/>
<evidence type="ECO:0000313" key="3">
    <source>
        <dbReference type="Proteomes" id="UP000018542"/>
    </source>
</evidence>
<feature type="region of interest" description="Disordered" evidence="1">
    <location>
        <begin position="1"/>
        <end position="20"/>
    </location>
</feature>
<dbReference type="HOGENOM" id="CLU_2538011_0_0_5"/>
<dbReference type="InterPro" id="IPR011681">
    <property type="entry name" value="GcrA"/>
</dbReference>
<dbReference type="EMBL" id="CP006912">
    <property type="protein sequence ID" value="AHB47857.1"/>
    <property type="molecule type" value="Genomic_DNA"/>
</dbReference>
<name>V5SBK3_9HYPH</name>